<evidence type="ECO:0000313" key="2">
    <source>
        <dbReference type="Proteomes" id="UP000275267"/>
    </source>
</evidence>
<dbReference type="OrthoDB" id="5835829at2759"/>
<protein>
    <submittedName>
        <fullName evidence="1">Uncharacterized protein</fullName>
    </submittedName>
</protein>
<gene>
    <name evidence="1" type="ORF">C2845_PM01G28710</name>
</gene>
<proteinExistence type="predicted"/>
<dbReference type="STRING" id="4540.A0A3L6TRB0"/>
<sequence>MRPDIIRFSSALGTVVSVPGLLGKEIMIPVSELPSFLVLDDHLSKLWEQIKASQLTGFGVIVNTFVDLEQPYCEELSHVDACHAYFVGPLAQPSCSTVHHGGDSNVDCLS</sequence>
<dbReference type="EMBL" id="PQIB02000001">
    <property type="protein sequence ID" value="RLN42759.1"/>
    <property type="molecule type" value="Genomic_DNA"/>
</dbReference>
<reference evidence="2" key="1">
    <citation type="journal article" date="2019" name="Nat. Commun.">
        <title>The genome of broomcorn millet.</title>
        <authorList>
            <person name="Zou C."/>
            <person name="Miki D."/>
            <person name="Li D."/>
            <person name="Tang Q."/>
            <person name="Xiao L."/>
            <person name="Rajput S."/>
            <person name="Deng P."/>
            <person name="Jia W."/>
            <person name="Huang R."/>
            <person name="Zhang M."/>
            <person name="Sun Y."/>
            <person name="Hu J."/>
            <person name="Fu X."/>
            <person name="Schnable P.S."/>
            <person name="Li F."/>
            <person name="Zhang H."/>
            <person name="Feng B."/>
            <person name="Zhu X."/>
            <person name="Liu R."/>
            <person name="Schnable J.C."/>
            <person name="Zhu J.-K."/>
            <person name="Zhang H."/>
        </authorList>
    </citation>
    <scope>NUCLEOTIDE SEQUENCE [LARGE SCALE GENOMIC DNA]</scope>
</reference>
<evidence type="ECO:0000313" key="1">
    <source>
        <dbReference type="EMBL" id="RLN42759.1"/>
    </source>
</evidence>
<organism evidence="1 2">
    <name type="scientific">Panicum miliaceum</name>
    <name type="common">Proso millet</name>
    <name type="synonym">Broomcorn millet</name>
    <dbReference type="NCBI Taxonomy" id="4540"/>
    <lineage>
        <taxon>Eukaryota</taxon>
        <taxon>Viridiplantae</taxon>
        <taxon>Streptophyta</taxon>
        <taxon>Embryophyta</taxon>
        <taxon>Tracheophyta</taxon>
        <taxon>Spermatophyta</taxon>
        <taxon>Magnoliopsida</taxon>
        <taxon>Liliopsida</taxon>
        <taxon>Poales</taxon>
        <taxon>Poaceae</taxon>
        <taxon>PACMAD clade</taxon>
        <taxon>Panicoideae</taxon>
        <taxon>Panicodae</taxon>
        <taxon>Paniceae</taxon>
        <taxon>Panicinae</taxon>
        <taxon>Panicum</taxon>
        <taxon>Panicum sect. Panicum</taxon>
    </lineage>
</organism>
<dbReference type="Gene3D" id="3.40.50.2000">
    <property type="entry name" value="Glycogen Phosphorylase B"/>
    <property type="match status" value="1"/>
</dbReference>
<accession>A0A3L6TRB0</accession>
<name>A0A3L6TRB0_PANMI</name>
<keyword evidence="2" id="KW-1185">Reference proteome</keyword>
<comment type="caution">
    <text evidence="1">The sequence shown here is derived from an EMBL/GenBank/DDBJ whole genome shotgun (WGS) entry which is preliminary data.</text>
</comment>
<dbReference type="Proteomes" id="UP000275267">
    <property type="component" value="Unassembled WGS sequence"/>
</dbReference>
<dbReference type="SUPFAM" id="SSF53756">
    <property type="entry name" value="UDP-Glycosyltransferase/glycogen phosphorylase"/>
    <property type="match status" value="1"/>
</dbReference>
<dbReference type="AlphaFoldDB" id="A0A3L6TRB0"/>